<dbReference type="SUPFAM" id="SSF56672">
    <property type="entry name" value="DNA/RNA polymerases"/>
    <property type="match status" value="1"/>
</dbReference>
<evidence type="ECO:0000313" key="9">
    <source>
        <dbReference type="Proteomes" id="UP001274896"/>
    </source>
</evidence>
<keyword evidence="4" id="KW-0255">Endonuclease</keyword>
<sequence length="127" mass="14741">MDIVLRPYRTFAAAYLDDVLIHFSTWLDHLFHLRESTWATASGYCKEKKVEAIRDYPRPTSKKQVFEGEEHPVLYTSRKLTPAEKNYAAVEQEALAIKWAIEELCYYLAGRHLGHRPRSLAMDGQGR</sequence>
<proteinExistence type="predicted"/>
<reference evidence="8" key="1">
    <citation type="submission" date="2023-06" db="EMBL/GenBank/DDBJ databases">
        <title>Male Hemibagrus guttatus genome.</title>
        <authorList>
            <person name="Bian C."/>
        </authorList>
    </citation>
    <scope>NUCLEOTIDE SEQUENCE</scope>
    <source>
        <strain evidence="8">Male_cb2023</strain>
        <tissue evidence="8">Muscle</tissue>
    </source>
</reference>
<keyword evidence="5" id="KW-0378">Hydrolase</keyword>
<gene>
    <name evidence="8" type="ORF">QTP70_000570</name>
</gene>
<dbReference type="InterPro" id="IPR043502">
    <property type="entry name" value="DNA/RNA_pol_sf"/>
</dbReference>
<keyword evidence="6" id="KW-0695">RNA-directed DNA polymerase</keyword>
<organism evidence="8 9">
    <name type="scientific">Hemibagrus guttatus</name>
    <dbReference type="NCBI Taxonomy" id="175788"/>
    <lineage>
        <taxon>Eukaryota</taxon>
        <taxon>Metazoa</taxon>
        <taxon>Chordata</taxon>
        <taxon>Craniata</taxon>
        <taxon>Vertebrata</taxon>
        <taxon>Euteleostomi</taxon>
        <taxon>Actinopterygii</taxon>
        <taxon>Neopterygii</taxon>
        <taxon>Teleostei</taxon>
        <taxon>Ostariophysi</taxon>
        <taxon>Siluriformes</taxon>
        <taxon>Bagridae</taxon>
        <taxon>Hemibagrus</taxon>
    </lineage>
</organism>
<evidence type="ECO:0000256" key="4">
    <source>
        <dbReference type="ARBA" id="ARBA00022759"/>
    </source>
</evidence>
<dbReference type="AlphaFoldDB" id="A0AAE0PQ67"/>
<dbReference type="Proteomes" id="UP001274896">
    <property type="component" value="Unassembled WGS sequence"/>
</dbReference>
<dbReference type="GO" id="GO:0004519">
    <property type="term" value="F:endonuclease activity"/>
    <property type="evidence" value="ECO:0007669"/>
    <property type="project" value="UniProtKB-KW"/>
</dbReference>
<protein>
    <recommendedName>
        <fullName evidence="7">Reverse transcriptase RNase H-like domain-containing protein</fullName>
    </recommendedName>
</protein>
<evidence type="ECO:0000256" key="2">
    <source>
        <dbReference type="ARBA" id="ARBA00022695"/>
    </source>
</evidence>
<dbReference type="GO" id="GO:0003964">
    <property type="term" value="F:RNA-directed DNA polymerase activity"/>
    <property type="evidence" value="ECO:0007669"/>
    <property type="project" value="UniProtKB-KW"/>
</dbReference>
<evidence type="ECO:0000256" key="1">
    <source>
        <dbReference type="ARBA" id="ARBA00022679"/>
    </source>
</evidence>
<keyword evidence="1" id="KW-0808">Transferase</keyword>
<evidence type="ECO:0000313" key="8">
    <source>
        <dbReference type="EMBL" id="KAK3506171.1"/>
    </source>
</evidence>
<dbReference type="EMBL" id="JAUCMX010000122">
    <property type="protein sequence ID" value="KAK3506171.1"/>
    <property type="molecule type" value="Genomic_DNA"/>
</dbReference>
<name>A0AAE0PQ67_9TELE</name>
<accession>A0AAE0PQ67</accession>
<dbReference type="Pfam" id="PF17917">
    <property type="entry name" value="RT_RNaseH"/>
    <property type="match status" value="1"/>
</dbReference>
<keyword evidence="2" id="KW-0548">Nucleotidyltransferase</keyword>
<comment type="caution">
    <text evidence="8">The sequence shown here is derived from an EMBL/GenBank/DDBJ whole genome shotgun (WGS) entry which is preliminary data.</text>
</comment>
<evidence type="ECO:0000256" key="3">
    <source>
        <dbReference type="ARBA" id="ARBA00022722"/>
    </source>
</evidence>
<evidence type="ECO:0000256" key="6">
    <source>
        <dbReference type="ARBA" id="ARBA00022918"/>
    </source>
</evidence>
<dbReference type="InterPro" id="IPR041373">
    <property type="entry name" value="RT_RNaseH"/>
</dbReference>
<dbReference type="PANTHER" id="PTHR34072:SF52">
    <property type="entry name" value="RIBONUCLEASE H"/>
    <property type="match status" value="1"/>
</dbReference>
<feature type="domain" description="Reverse transcriptase RNase H-like" evidence="7">
    <location>
        <begin position="66"/>
        <end position="112"/>
    </location>
</feature>
<dbReference type="Gene3D" id="3.10.20.370">
    <property type="match status" value="1"/>
</dbReference>
<keyword evidence="3" id="KW-0540">Nuclease</keyword>
<dbReference type="GO" id="GO:0016787">
    <property type="term" value="F:hydrolase activity"/>
    <property type="evidence" value="ECO:0007669"/>
    <property type="project" value="UniProtKB-KW"/>
</dbReference>
<dbReference type="PANTHER" id="PTHR34072">
    <property type="entry name" value="ENZYMATIC POLYPROTEIN-RELATED"/>
    <property type="match status" value="1"/>
</dbReference>
<evidence type="ECO:0000259" key="7">
    <source>
        <dbReference type="Pfam" id="PF17917"/>
    </source>
</evidence>
<keyword evidence="9" id="KW-1185">Reference proteome</keyword>
<evidence type="ECO:0000256" key="5">
    <source>
        <dbReference type="ARBA" id="ARBA00022801"/>
    </source>
</evidence>